<dbReference type="InterPro" id="IPR036390">
    <property type="entry name" value="WH_DNA-bd_sf"/>
</dbReference>
<name>A0A4P5P706_9ENTE</name>
<keyword evidence="4" id="KW-0238">DNA-binding</keyword>
<keyword evidence="9" id="KW-1185">Reference proteome</keyword>
<dbReference type="SMART" id="SM01134">
    <property type="entry name" value="DeoRC"/>
    <property type="match status" value="1"/>
</dbReference>
<dbReference type="InterPro" id="IPR050313">
    <property type="entry name" value="Carb_Metab_HTH_regulators"/>
</dbReference>
<dbReference type="Pfam" id="PF00455">
    <property type="entry name" value="DeoRC"/>
    <property type="match status" value="1"/>
</dbReference>
<dbReference type="InterPro" id="IPR036388">
    <property type="entry name" value="WH-like_DNA-bd_sf"/>
</dbReference>
<evidence type="ECO:0000256" key="5">
    <source>
        <dbReference type="ARBA" id="ARBA00023163"/>
    </source>
</evidence>
<dbReference type="InterPro" id="IPR018356">
    <property type="entry name" value="Tscrpt_reg_HTH_DeoR_CS"/>
</dbReference>
<dbReference type="GO" id="GO:0003700">
    <property type="term" value="F:DNA-binding transcription factor activity"/>
    <property type="evidence" value="ECO:0007669"/>
    <property type="project" value="InterPro"/>
</dbReference>
<dbReference type="Pfam" id="PF08220">
    <property type="entry name" value="HTH_DeoR"/>
    <property type="match status" value="1"/>
</dbReference>
<evidence type="ECO:0000256" key="6">
    <source>
        <dbReference type="ARBA" id="ARBA00024937"/>
    </source>
</evidence>
<dbReference type="InterPro" id="IPR037171">
    <property type="entry name" value="NagB/RpiA_transferase-like"/>
</dbReference>
<dbReference type="InterPro" id="IPR001034">
    <property type="entry name" value="DeoR_HTH"/>
</dbReference>
<dbReference type="Proteomes" id="UP000290567">
    <property type="component" value="Unassembled WGS sequence"/>
</dbReference>
<dbReference type="PROSITE" id="PS51000">
    <property type="entry name" value="HTH_DEOR_2"/>
    <property type="match status" value="1"/>
</dbReference>
<dbReference type="SUPFAM" id="SSF100950">
    <property type="entry name" value="NagB/RpiA/CoA transferase-like"/>
    <property type="match status" value="1"/>
</dbReference>
<evidence type="ECO:0000256" key="4">
    <source>
        <dbReference type="ARBA" id="ARBA00023125"/>
    </source>
</evidence>
<evidence type="ECO:0000313" key="9">
    <source>
        <dbReference type="Proteomes" id="UP000290567"/>
    </source>
</evidence>
<dbReference type="PRINTS" id="PR00037">
    <property type="entry name" value="HTHLACR"/>
</dbReference>
<dbReference type="Gene3D" id="3.40.50.1360">
    <property type="match status" value="1"/>
</dbReference>
<dbReference type="SMART" id="SM00420">
    <property type="entry name" value="HTH_DEOR"/>
    <property type="match status" value="1"/>
</dbReference>
<comment type="caution">
    <text evidence="8">The sequence shown here is derived from an EMBL/GenBank/DDBJ whole genome shotgun (WGS) entry which is preliminary data.</text>
</comment>
<reference evidence="9" key="1">
    <citation type="submission" date="2019-02" db="EMBL/GenBank/DDBJ databases">
        <title>Draft genome sequence of Enterococcus sp. Gos25-1.</title>
        <authorList>
            <person name="Tanaka N."/>
            <person name="Shiwa Y."/>
            <person name="Fujita N."/>
        </authorList>
    </citation>
    <scope>NUCLEOTIDE SEQUENCE [LARGE SCALE GENOMIC DNA]</scope>
    <source>
        <strain evidence="9">Gos25-1</strain>
    </source>
</reference>
<dbReference type="OrthoDB" id="9798651at2"/>
<dbReference type="Gene3D" id="1.10.10.10">
    <property type="entry name" value="Winged helix-like DNA-binding domain superfamily/Winged helix DNA-binding domain"/>
    <property type="match status" value="1"/>
</dbReference>
<dbReference type="PANTHER" id="PTHR30363:SF4">
    <property type="entry name" value="GLYCEROL-3-PHOSPHATE REGULON REPRESSOR"/>
    <property type="match status" value="1"/>
</dbReference>
<evidence type="ECO:0000256" key="3">
    <source>
        <dbReference type="ARBA" id="ARBA00023015"/>
    </source>
</evidence>
<gene>
    <name evidence="8" type="primary">lacR</name>
    <name evidence="8" type="ORF">NRIC_14510</name>
</gene>
<keyword evidence="3" id="KW-0805">Transcription regulation</keyword>
<dbReference type="GO" id="GO:0003677">
    <property type="term" value="F:DNA binding"/>
    <property type="evidence" value="ECO:0007669"/>
    <property type="project" value="UniProtKB-KW"/>
</dbReference>
<evidence type="ECO:0000256" key="2">
    <source>
        <dbReference type="ARBA" id="ARBA00022491"/>
    </source>
</evidence>
<dbReference type="EMBL" id="BJCC01000012">
    <property type="protein sequence ID" value="GCF93560.1"/>
    <property type="molecule type" value="Genomic_DNA"/>
</dbReference>
<dbReference type="PROSITE" id="PS00894">
    <property type="entry name" value="HTH_DEOR_1"/>
    <property type="match status" value="1"/>
</dbReference>
<evidence type="ECO:0000313" key="8">
    <source>
        <dbReference type="EMBL" id="GCF93560.1"/>
    </source>
</evidence>
<keyword evidence="2" id="KW-0678">Repressor</keyword>
<comment type="function">
    <text evidence="6">Repressor of the lactose catabolism operon. Galactose-6-phosphate is the inducer.</text>
</comment>
<proteinExistence type="predicted"/>
<evidence type="ECO:0000259" key="7">
    <source>
        <dbReference type="PROSITE" id="PS51000"/>
    </source>
</evidence>
<dbReference type="PANTHER" id="PTHR30363">
    <property type="entry name" value="HTH-TYPE TRANSCRIPTIONAL REGULATOR SRLR-RELATED"/>
    <property type="match status" value="1"/>
</dbReference>
<sequence>MLKSDRMHFILSLVNKKGSISVTELVKELNVSVMTVRRDLDNLDKEGLLVRTHGGATSVDFIANNHMSYTENKEIHLSEKKQVAKLAAKKILSNDIVFLGPGTTIELIVDYITVPNVQIVTSSYSVFKKLVDSDNDYDVISIGGKFDKRSNSFSGALSSDMISKLQFTKAFIGINGVHDFSVTTFNIDGGELQNKALNNSQERYIVADKFKFKQNALFDFYTLQKGDTFITNHSLDQETIEKYQELVHFEFSQES</sequence>
<dbReference type="RefSeq" id="WP_146622021.1">
    <property type="nucleotide sequence ID" value="NZ_BJCC01000012.1"/>
</dbReference>
<organism evidence="8 9">
    <name type="scientific">Enterococcus florum</name>
    <dbReference type="NCBI Taxonomy" id="2480627"/>
    <lineage>
        <taxon>Bacteria</taxon>
        <taxon>Bacillati</taxon>
        <taxon>Bacillota</taxon>
        <taxon>Bacilli</taxon>
        <taxon>Lactobacillales</taxon>
        <taxon>Enterococcaceae</taxon>
        <taxon>Enterococcus</taxon>
    </lineage>
</organism>
<dbReference type="InterPro" id="IPR014036">
    <property type="entry name" value="DeoR-like_C"/>
</dbReference>
<keyword evidence="5" id="KW-0804">Transcription</keyword>
<evidence type="ECO:0000256" key="1">
    <source>
        <dbReference type="ARBA" id="ARBA00021390"/>
    </source>
</evidence>
<protein>
    <recommendedName>
        <fullName evidence="1">Lactose phosphotransferase system repressor</fullName>
    </recommendedName>
</protein>
<dbReference type="AlphaFoldDB" id="A0A4P5P706"/>
<accession>A0A4P5P706</accession>
<feature type="domain" description="HTH deoR-type" evidence="7">
    <location>
        <begin position="3"/>
        <end position="58"/>
    </location>
</feature>
<dbReference type="SUPFAM" id="SSF46785">
    <property type="entry name" value="Winged helix' DNA-binding domain"/>
    <property type="match status" value="1"/>
</dbReference>